<reference evidence="2 3" key="1">
    <citation type="submission" date="2014-08" db="EMBL/GenBank/DDBJ databases">
        <title>Complete genome sequence of Corynebacterium deserti GIMN1.010 (=DSM 45689), isolated from desert sand in western China.</title>
        <authorList>
            <person name="Ruckert C."/>
            <person name="Albersmeier A."/>
            <person name="Kalinowski J."/>
        </authorList>
    </citation>
    <scope>NUCLEOTIDE SEQUENCE [LARGE SCALE GENOMIC DNA]</scope>
    <source>
        <strain evidence="2 3">GIMN1.010</strain>
    </source>
</reference>
<keyword evidence="1" id="KW-0472">Membrane</keyword>
<keyword evidence="1" id="KW-1133">Transmembrane helix</keyword>
<feature type="transmembrane region" description="Helical" evidence="1">
    <location>
        <begin position="79"/>
        <end position="98"/>
    </location>
</feature>
<feature type="transmembrane region" description="Helical" evidence="1">
    <location>
        <begin position="16"/>
        <end position="33"/>
    </location>
</feature>
<feature type="transmembrane region" description="Helical" evidence="1">
    <location>
        <begin position="40"/>
        <end position="59"/>
    </location>
</feature>
<evidence type="ECO:0000256" key="1">
    <source>
        <dbReference type="SAM" id="Phobius"/>
    </source>
</evidence>
<keyword evidence="3" id="KW-1185">Reference proteome</keyword>
<dbReference type="Proteomes" id="UP000068067">
    <property type="component" value="Chromosome"/>
</dbReference>
<gene>
    <name evidence="2" type="ORF">CDES_10570</name>
</gene>
<dbReference type="AlphaFoldDB" id="A0A0M3Q9X2"/>
<organism evidence="2 3">
    <name type="scientific">Corynebacterium deserti GIMN1.010</name>
    <dbReference type="NCBI Taxonomy" id="931089"/>
    <lineage>
        <taxon>Bacteria</taxon>
        <taxon>Bacillati</taxon>
        <taxon>Actinomycetota</taxon>
        <taxon>Actinomycetes</taxon>
        <taxon>Mycobacteriales</taxon>
        <taxon>Corynebacteriaceae</taxon>
        <taxon>Corynebacterium</taxon>
    </lineage>
</organism>
<evidence type="ECO:0000313" key="2">
    <source>
        <dbReference type="EMBL" id="ALC06489.1"/>
    </source>
</evidence>
<dbReference type="EMBL" id="CP009220">
    <property type="protein sequence ID" value="ALC06489.1"/>
    <property type="molecule type" value="Genomic_DNA"/>
</dbReference>
<dbReference type="KEGG" id="cdx:CDES_10570"/>
<name>A0A0M3Q9X2_9CORY</name>
<sequence length="117" mass="12659">MAVDLHNRTTTLDFEMALYFVFFFGALTVTSAFPQHLKRVSAVVAIIGVSVLYGLTRIFRPGKQPQGLSHGVFSDSGSFGYLAASVSAIFLHNMASAVHSMRCASNGLERIAEFGAR</sequence>
<keyword evidence="1" id="KW-0812">Transmembrane</keyword>
<dbReference type="PATRIC" id="fig|931089.4.peg.2137"/>
<protein>
    <submittedName>
        <fullName evidence="2">Uncharacterized protein</fullName>
    </submittedName>
</protein>
<accession>A0A0M3Q9X2</accession>
<proteinExistence type="predicted"/>
<evidence type="ECO:0000313" key="3">
    <source>
        <dbReference type="Proteomes" id="UP000068067"/>
    </source>
</evidence>